<comment type="caution">
    <text evidence="2">The sequence shown here is derived from an EMBL/GenBank/DDBJ whole genome shotgun (WGS) entry which is preliminary data.</text>
</comment>
<dbReference type="Pfam" id="PF03745">
    <property type="entry name" value="DUF309"/>
    <property type="match status" value="1"/>
</dbReference>
<evidence type="ECO:0000313" key="3">
    <source>
        <dbReference type="Proteomes" id="UP000807115"/>
    </source>
</evidence>
<feature type="region of interest" description="Disordered" evidence="1">
    <location>
        <begin position="72"/>
        <end position="91"/>
    </location>
</feature>
<dbReference type="Proteomes" id="UP000807115">
    <property type="component" value="Chromosome 5"/>
</dbReference>
<evidence type="ECO:0000313" key="2">
    <source>
        <dbReference type="EMBL" id="KAG0528550.1"/>
    </source>
</evidence>
<dbReference type="AlphaFoldDB" id="A0A921UEX9"/>
<protein>
    <recommendedName>
        <fullName evidence="4">DUF309 domain-containing protein</fullName>
    </recommendedName>
</protein>
<dbReference type="PANTHER" id="PTHR34796">
    <property type="entry name" value="EXPRESSED PROTEIN"/>
    <property type="match status" value="1"/>
</dbReference>
<dbReference type="Gene3D" id="1.10.3450.10">
    <property type="entry name" value="TTHA0068-like"/>
    <property type="match status" value="1"/>
</dbReference>
<feature type="region of interest" description="Disordered" evidence="1">
    <location>
        <begin position="1"/>
        <end position="28"/>
    </location>
</feature>
<gene>
    <name evidence="2" type="ORF">BDA96_05G021700</name>
</gene>
<evidence type="ECO:0008006" key="4">
    <source>
        <dbReference type="Google" id="ProtNLM"/>
    </source>
</evidence>
<dbReference type="InterPro" id="IPR005500">
    <property type="entry name" value="DUF309"/>
</dbReference>
<dbReference type="InterPro" id="IPR023203">
    <property type="entry name" value="TTHA0068_sf"/>
</dbReference>
<dbReference type="EMBL" id="CM027684">
    <property type="protein sequence ID" value="KAG0528550.1"/>
    <property type="molecule type" value="Genomic_DNA"/>
</dbReference>
<reference evidence="2" key="2">
    <citation type="submission" date="2020-10" db="EMBL/GenBank/DDBJ databases">
        <authorList>
            <person name="Cooper E.A."/>
            <person name="Brenton Z.W."/>
            <person name="Flinn B.S."/>
            <person name="Jenkins J."/>
            <person name="Shu S."/>
            <person name="Flowers D."/>
            <person name="Luo F."/>
            <person name="Wang Y."/>
            <person name="Xia P."/>
            <person name="Barry K."/>
            <person name="Daum C."/>
            <person name="Lipzen A."/>
            <person name="Yoshinaga Y."/>
            <person name="Schmutz J."/>
            <person name="Saski C."/>
            <person name="Vermerris W."/>
            <person name="Kresovich S."/>
        </authorList>
    </citation>
    <scope>NUCLEOTIDE SEQUENCE</scope>
</reference>
<dbReference type="SUPFAM" id="SSF140663">
    <property type="entry name" value="TTHA0068-like"/>
    <property type="match status" value="1"/>
</dbReference>
<proteinExistence type="predicted"/>
<reference evidence="2" key="1">
    <citation type="journal article" date="2019" name="BMC Genomics">
        <title>A new reference genome for Sorghum bicolor reveals high levels of sequence similarity between sweet and grain genotypes: implications for the genetics of sugar metabolism.</title>
        <authorList>
            <person name="Cooper E.A."/>
            <person name="Brenton Z.W."/>
            <person name="Flinn B.S."/>
            <person name="Jenkins J."/>
            <person name="Shu S."/>
            <person name="Flowers D."/>
            <person name="Luo F."/>
            <person name="Wang Y."/>
            <person name="Xia P."/>
            <person name="Barry K."/>
            <person name="Daum C."/>
            <person name="Lipzen A."/>
            <person name="Yoshinaga Y."/>
            <person name="Schmutz J."/>
            <person name="Saski C."/>
            <person name="Vermerris W."/>
            <person name="Kresovich S."/>
        </authorList>
    </citation>
    <scope>NUCLEOTIDE SEQUENCE</scope>
</reference>
<dbReference type="PANTHER" id="PTHR34796:SF1">
    <property type="entry name" value="EXPRESSED PROTEIN"/>
    <property type="match status" value="1"/>
</dbReference>
<sequence length="292" mass="31390">MAVPASASASACVRAGPPPSRRACTSTTGGTGTAAFSLICRKRLPPPTRQPIHLQLQGRASSDLRCRRRLLTARGERPAPDEDEEEAAGAGGGSFDAAVALFNRGEYHACHDVVEELWYGAEDPARTLLHGVLQCAVGFHHLFNQNHRGAMMELGEGLCKLRKLQLDSDGDSGGGGPFSRFRDEVAAVLQFLYRTQKELAACTDEMCLTMDGSASSYQLLGNFAAGQQLYRLELEAEEDGACSSILFSAPNNNKGDGASQGAQAHHPQRVKLPTLRATEQHLAALQCTYEYT</sequence>
<evidence type="ECO:0000256" key="1">
    <source>
        <dbReference type="SAM" id="MobiDB-lite"/>
    </source>
</evidence>
<name>A0A921UEX9_SORBI</name>
<accession>A0A921UEX9</accession>
<organism evidence="2 3">
    <name type="scientific">Sorghum bicolor</name>
    <name type="common">Sorghum</name>
    <name type="synonym">Sorghum vulgare</name>
    <dbReference type="NCBI Taxonomy" id="4558"/>
    <lineage>
        <taxon>Eukaryota</taxon>
        <taxon>Viridiplantae</taxon>
        <taxon>Streptophyta</taxon>
        <taxon>Embryophyta</taxon>
        <taxon>Tracheophyta</taxon>
        <taxon>Spermatophyta</taxon>
        <taxon>Magnoliopsida</taxon>
        <taxon>Liliopsida</taxon>
        <taxon>Poales</taxon>
        <taxon>Poaceae</taxon>
        <taxon>PACMAD clade</taxon>
        <taxon>Panicoideae</taxon>
        <taxon>Andropogonodae</taxon>
        <taxon>Andropogoneae</taxon>
        <taxon>Sorghinae</taxon>
        <taxon>Sorghum</taxon>
    </lineage>
</organism>
<feature type="compositionally biased region" description="Low complexity" evidence="1">
    <location>
        <begin position="1"/>
        <end position="11"/>
    </location>
</feature>